<feature type="compositionally biased region" description="Basic and acidic residues" evidence="2">
    <location>
        <begin position="744"/>
        <end position="766"/>
    </location>
</feature>
<feature type="region of interest" description="Disordered" evidence="2">
    <location>
        <begin position="195"/>
        <end position="259"/>
    </location>
</feature>
<feature type="coiled-coil region" evidence="1">
    <location>
        <begin position="628"/>
        <end position="655"/>
    </location>
</feature>
<evidence type="ECO:0000256" key="1">
    <source>
        <dbReference type="SAM" id="Coils"/>
    </source>
</evidence>
<name>N1QL04_SPHMS</name>
<accession>N1QL04</accession>
<keyword evidence="4" id="KW-1185">Reference proteome</keyword>
<feature type="compositionally biased region" description="Basic and acidic residues" evidence="2">
    <location>
        <begin position="359"/>
        <end position="382"/>
    </location>
</feature>
<evidence type="ECO:0000256" key="2">
    <source>
        <dbReference type="SAM" id="MobiDB-lite"/>
    </source>
</evidence>
<dbReference type="eggNOG" id="ENOG502T2EZ">
    <property type="taxonomic scope" value="Eukaryota"/>
</dbReference>
<proteinExistence type="predicted"/>
<feature type="region of interest" description="Disordered" evidence="2">
    <location>
        <begin position="529"/>
        <end position="615"/>
    </location>
</feature>
<feature type="compositionally biased region" description="Polar residues" evidence="2">
    <location>
        <begin position="594"/>
        <end position="615"/>
    </location>
</feature>
<feature type="compositionally biased region" description="Basic and acidic residues" evidence="2">
    <location>
        <begin position="324"/>
        <end position="338"/>
    </location>
</feature>
<feature type="compositionally biased region" description="Basic and acidic residues" evidence="2">
    <location>
        <begin position="213"/>
        <end position="237"/>
    </location>
</feature>
<sequence length="766" mass="84300">MEMREKLHSPRQRSREDLRPLPYMYSIKINTCACGNSQVRSDQARPRYAQPSLPPSLHASLSLCLASSLLRLPLRRPLRLPLRLGLPPRQSVATPMEVRRSHEASRRLHKQRSNHGMRAASHGQPFAIMSSAGGNPNPIALRASVTPSGVFGDGSKARKGSIRSAVRKIFGRRSRDSMGPIMSADAETYAFVPGPRHAYHKSEPPPPLSPPRELSEPSHVADDNNDNEHDKDNDELGVRIPSTSYYPPERPSFSRTTSPYALQFPNSVRLKPMDLSNHFASPPTVLKRRKTLPSLLQEQGGTTADGQPSEPITHTEPVPSLGKAGEEGASKSRADKVRKDRRKSRSVDDLQASTTREQSVPRKRSEEIRFWRDGQSRSRDRAAAIGRPDVSREGERPTTVYEQETHPGASALLSAPHDVPSKPATLKSSPPHPRGAGTSFNDDFLRPSSGVGTDMSRDLEDRVAKLEAGLHSFQQSLQKLTADRNRRTIVMGGGIATRSNSGEERRPSLLADTLADALEPSSYEYEYGHTIRPSASPQPPLPAAIQGRIEDPFGPDLPIPASSATRAGPRNSHALTSSRSADLRLEPERPPTPHTTSATMAAVTPGTNGSNGAAQPQQYTFRSLYEMLADERSARRKLENQLKTLRQEITDLHTQVNSSSSNIQSMRSSYMLAGTSSRLQDLLRETGEASPPDASPRSLKRNSGQSTGYAHAISRFSGSDSEAMTQDFSQEYEDLGTPYTAYRTPREERSKWSLKLDVDNKDADVF</sequence>
<feature type="compositionally biased region" description="Polar residues" evidence="2">
    <location>
        <begin position="294"/>
        <end position="312"/>
    </location>
</feature>
<dbReference type="RefSeq" id="XP_016765093.1">
    <property type="nucleotide sequence ID" value="XM_016907498.1"/>
</dbReference>
<feature type="region of interest" description="Disordered" evidence="2">
    <location>
        <begin position="686"/>
        <end position="766"/>
    </location>
</feature>
<feature type="region of interest" description="Disordered" evidence="2">
    <location>
        <begin position="273"/>
        <end position="455"/>
    </location>
</feature>
<reference evidence="3 4" key="1">
    <citation type="journal article" date="2012" name="PLoS Pathog.">
        <title>Diverse lifestyles and strategies of plant pathogenesis encoded in the genomes of eighteen Dothideomycetes fungi.</title>
        <authorList>
            <person name="Ohm R.A."/>
            <person name="Feau N."/>
            <person name="Henrissat B."/>
            <person name="Schoch C.L."/>
            <person name="Horwitz B.A."/>
            <person name="Barry K.W."/>
            <person name="Condon B.J."/>
            <person name="Copeland A.C."/>
            <person name="Dhillon B."/>
            <person name="Glaser F."/>
            <person name="Hesse C.N."/>
            <person name="Kosti I."/>
            <person name="LaButti K."/>
            <person name="Lindquist E.A."/>
            <person name="Lucas S."/>
            <person name="Salamov A.A."/>
            <person name="Bradshaw R.E."/>
            <person name="Ciuffetti L."/>
            <person name="Hamelin R.C."/>
            <person name="Kema G.H.J."/>
            <person name="Lawrence C."/>
            <person name="Scott J.A."/>
            <person name="Spatafora J.W."/>
            <person name="Turgeon B.G."/>
            <person name="de Wit P.J.G.M."/>
            <person name="Zhong S."/>
            <person name="Goodwin S.B."/>
            <person name="Grigoriev I.V."/>
        </authorList>
    </citation>
    <scope>NUCLEOTIDE SEQUENCE [LARGE SCALE GENOMIC DNA]</scope>
    <source>
        <strain evidence="3 4">SO2202</strain>
    </source>
</reference>
<dbReference type="Proteomes" id="UP000016931">
    <property type="component" value="Unassembled WGS sequence"/>
</dbReference>
<evidence type="ECO:0000313" key="4">
    <source>
        <dbReference type="Proteomes" id="UP000016931"/>
    </source>
</evidence>
<dbReference type="AlphaFoldDB" id="N1QL04"/>
<dbReference type="GeneID" id="27904635"/>
<dbReference type="STRING" id="692275.N1QL04"/>
<keyword evidence="1" id="KW-0175">Coiled coil</keyword>
<organism evidence="3 4">
    <name type="scientific">Sphaerulina musiva (strain SO2202)</name>
    <name type="common">Poplar stem canker fungus</name>
    <name type="synonym">Septoria musiva</name>
    <dbReference type="NCBI Taxonomy" id="692275"/>
    <lineage>
        <taxon>Eukaryota</taxon>
        <taxon>Fungi</taxon>
        <taxon>Dikarya</taxon>
        <taxon>Ascomycota</taxon>
        <taxon>Pezizomycotina</taxon>
        <taxon>Dothideomycetes</taxon>
        <taxon>Dothideomycetidae</taxon>
        <taxon>Mycosphaerellales</taxon>
        <taxon>Mycosphaerellaceae</taxon>
        <taxon>Sphaerulina</taxon>
    </lineage>
</organism>
<feature type="compositionally biased region" description="Basic and acidic residues" evidence="2">
    <location>
        <begin position="581"/>
        <end position="591"/>
    </location>
</feature>
<dbReference type="HOGENOM" id="CLU_422094_0_0_1"/>
<feature type="compositionally biased region" description="Polar residues" evidence="2">
    <location>
        <begin position="716"/>
        <end position="729"/>
    </location>
</feature>
<dbReference type="OrthoDB" id="5428925at2759"/>
<protein>
    <submittedName>
        <fullName evidence="3">Uncharacterized protein</fullName>
    </submittedName>
</protein>
<gene>
    <name evidence="3" type="ORF">SEPMUDRAFT_153058</name>
</gene>
<evidence type="ECO:0000313" key="3">
    <source>
        <dbReference type="EMBL" id="EMF16972.1"/>
    </source>
</evidence>
<dbReference type="EMBL" id="KB456260">
    <property type="protein sequence ID" value="EMF16972.1"/>
    <property type="molecule type" value="Genomic_DNA"/>
</dbReference>